<sequence length="110" mass="13048">MTARRLSNRVLEKVKHEWEFFINHMESTTIKRTFDISTWNMYHFHNTYKSDDVEWTCSCLFYSSYHLPFFHLMHVAAKGHECQIIPGISVHTRWNTLEALDVKEELAAAA</sequence>
<reference evidence="2" key="1">
    <citation type="submission" date="2017-03" db="EMBL/GenBank/DDBJ databases">
        <title>Phytopthora megakarya and P. palmivora, two closely related causual agents of cacao black pod achieved similar genome size and gene model numbers by different mechanisms.</title>
        <authorList>
            <person name="Ali S."/>
            <person name="Shao J."/>
            <person name="Larry D.J."/>
            <person name="Kronmiller B."/>
            <person name="Shen D."/>
            <person name="Strem M.D."/>
            <person name="Melnick R.L."/>
            <person name="Guiltinan M.J."/>
            <person name="Tyler B.M."/>
            <person name="Meinhardt L.W."/>
            <person name="Bailey B.A."/>
        </authorList>
    </citation>
    <scope>NUCLEOTIDE SEQUENCE [LARGE SCALE GENOMIC DNA]</scope>
    <source>
        <strain evidence="2">zdho120</strain>
    </source>
</reference>
<dbReference type="Proteomes" id="UP000198211">
    <property type="component" value="Unassembled WGS sequence"/>
</dbReference>
<evidence type="ECO:0000313" key="2">
    <source>
        <dbReference type="Proteomes" id="UP000198211"/>
    </source>
</evidence>
<dbReference type="AlphaFoldDB" id="A0A225WG75"/>
<organism evidence="1 2">
    <name type="scientific">Phytophthora megakarya</name>
    <dbReference type="NCBI Taxonomy" id="4795"/>
    <lineage>
        <taxon>Eukaryota</taxon>
        <taxon>Sar</taxon>
        <taxon>Stramenopiles</taxon>
        <taxon>Oomycota</taxon>
        <taxon>Peronosporomycetes</taxon>
        <taxon>Peronosporales</taxon>
        <taxon>Peronosporaceae</taxon>
        <taxon>Phytophthora</taxon>
    </lineage>
</organism>
<evidence type="ECO:0000313" key="1">
    <source>
        <dbReference type="EMBL" id="OWZ16721.1"/>
    </source>
</evidence>
<dbReference type="OrthoDB" id="129454at2759"/>
<protein>
    <submittedName>
        <fullName evidence="1">Uncharacterized protein</fullName>
    </submittedName>
</protein>
<comment type="caution">
    <text evidence="1">The sequence shown here is derived from an EMBL/GenBank/DDBJ whole genome shotgun (WGS) entry which is preliminary data.</text>
</comment>
<proteinExistence type="predicted"/>
<dbReference type="EMBL" id="NBNE01000882">
    <property type="protein sequence ID" value="OWZ16721.1"/>
    <property type="molecule type" value="Genomic_DNA"/>
</dbReference>
<accession>A0A225WG75</accession>
<name>A0A225WG75_9STRA</name>
<gene>
    <name evidence="1" type="ORF">PHMEG_0009446</name>
</gene>
<keyword evidence="2" id="KW-1185">Reference proteome</keyword>